<name>A0A6G0T1H7_APHGL</name>
<organism evidence="2 3">
    <name type="scientific">Aphis glycines</name>
    <name type="common">Soybean aphid</name>
    <dbReference type="NCBI Taxonomy" id="307491"/>
    <lineage>
        <taxon>Eukaryota</taxon>
        <taxon>Metazoa</taxon>
        <taxon>Ecdysozoa</taxon>
        <taxon>Arthropoda</taxon>
        <taxon>Hexapoda</taxon>
        <taxon>Insecta</taxon>
        <taxon>Pterygota</taxon>
        <taxon>Neoptera</taxon>
        <taxon>Paraneoptera</taxon>
        <taxon>Hemiptera</taxon>
        <taxon>Sternorrhyncha</taxon>
        <taxon>Aphidomorpha</taxon>
        <taxon>Aphidoidea</taxon>
        <taxon>Aphididae</taxon>
        <taxon>Aphidini</taxon>
        <taxon>Aphis</taxon>
        <taxon>Aphis</taxon>
    </lineage>
</organism>
<keyword evidence="1" id="KW-0732">Signal</keyword>
<evidence type="ECO:0000313" key="2">
    <source>
        <dbReference type="EMBL" id="KAE9524054.1"/>
    </source>
</evidence>
<feature type="signal peptide" evidence="1">
    <location>
        <begin position="1"/>
        <end position="18"/>
    </location>
</feature>
<dbReference type="AlphaFoldDB" id="A0A6G0T1H7"/>
<evidence type="ECO:0000256" key="1">
    <source>
        <dbReference type="SAM" id="SignalP"/>
    </source>
</evidence>
<proteinExistence type="predicted"/>
<sequence length="175" mass="19218">MNTSTLVWFALCCCSSLAVPVPDRRLRQTDRVVVTEAAADVDQLFDPSLDALADAKYDEGDATTDDREKRQLSFVQGKLLNFLKTSTGFFFYQIGSGLLLIYLPLPVVDVTREEDKYGNDGDKFNRIGRGIIGGVETVSNMLTSALSFPVDTAKKLSRTATEMLNNLGGRLIGLQ</sequence>
<dbReference type="OrthoDB" id="6616542at2759"/>
<keyword evidence="3" id="KW-1185">Reference proteome</keyword>
<dbReference type="EMBL" id="VYZN01000073">
    <property type="protein sequence ID" value="KAE9524054.1"/>
    <property type="molecule type" value="Genomic_DNA"/>
</dbReference>
<feature type="chain" id="PRO_5026111325" evidence="1">
    <location>
        <begin position="19"/>
        <end position="175"/>
    </location>
</feature>
<reference evidence="2 3" key="1">
    <citation type="submission" date="2019-08" db="EMBL/GenBank/DDBJ databases">
        <title>The genome of the soybean aphid Biotype 1, its phylome, world population structure and adaptation to the North American continent.</title>
        <authorList>
            <person name="Giordano R."/>
            <person name="Donthu R.K."/>
            <person name="Hernandez A.G."/>
            <person name="Wright C.L."/>
            <person name="Zimin A.V."/>
        </authorList>
    </citation>
    <scope>NUCLEOTIDE SEQUENCE [LARGE SCALE GENOMIC DNA]</scope>
    <source>
        <tissue evidence="2">Whole aphids</tissue>
    </source>
</reference>
<protein>
    <submittedName>
        <fullName evidence="2">Uncharacterized protein</fullName>
    </submittedName>
</protein>
<accession>A0A6G0T1H7</accession>
<dbReference type="Proteomes" id="UP000475862">
    <property type="component" value="Unassembled WGS sequence"/>
</dbReference>
<comment type="caution">
    <text evidence="2">The sequence shown here is derived from an EMBL/GenBank/DDBJ whole genome shotgun (WGS) entry which is preliminary data.</text>
</comment>
<gene>
    <name evidence="2" type="ORF">AGLY_015535</name>
</gene>
<evidence type="ECO:0000313" key="3">
    <source>
        <dbReference type="Proteomes" id="UP000475862"/>
    </source>
</evidence>